<accession>A0A0F9FQA7</accession>
<sequence length="55" mass="6364">MKRLPDFVEKAIEEARNFHLHSCPMCGKRRACHTENRAGCSEYCDAHDTIEEAKK</sequence>
<evidence type="ECO:0000313" key="1">
    <source>
        <dbReference type="EMBL" id="KKL88393.1"/>
    </source>
</evidence>
<comment type="caution">
    <text evidence="1">The sequence shown here is derived from an EMBL/GenBank/DDBJ whole genome shotgun (WGS) entry which is preliminary data.</text>
</comment>
<dbReference type="EMBL" id="LAZR01020577">
    <property type="protein sequence ID" value="KKL88393.1"/>
    <property type="molecule type" value="Genomic_DNA"/>
</dbReference>
<proteinExistence type="predicted"/>
<reference evidence="1" key="1">
    <citation type="journal article" date="2015" name="Nature">
        <title>Complex archaea that bridge the gap between prokaryotes and eukaryotes.</title>
        <authorList>
            <person name="Spang A."/>
            <person name="Saw J.H."/>
            <person name="Jorgensen S.L."/>
            <person name="Zaremba-Niedzwiedzka K."/>
            <person name="Martijn J."/>
            <person name="Lind A.E."/>
            <person name="van Eijk R."/>
            <person name="Schleper C."/>
            <person name="Guy L."/>
            <person name="Ettema T.J."/>
        </authorList>
    </citation>
    <scope>NUCLEOTIDE SEQUENCE</scope>
</reference>
<protein>
    <submittedName>
        <fullName evidence="1">Uncharacterized protein</fullName>
    </submittedName>
</protein>
<organism evidence="1">
    <name type="scientific">marine sediment metagenome</name>
    <dbReference type="NCBI Taxonomy" id="412755"/>
    <lineage>
        <taxon>unclassified sequences</taxon>
        <taxon>metagenomes</taxon>
        <taxon>ecological metagenomes</taxon>
    </lineage>
</organism>
<dbReference type="AlphaFoldDB" id="A0A0F9FQA7"/>
<name>A0A0F9FQA7_9ZZZZ</name>
<gene>
    <name evidence="1" type="ORF">LCGC14_1925130</name>
</gene>